<sequence length="84" mass="9704">MIKLQITYQSSGVINLLLKVRIFHKEQTPFFGIISLIVVYVGVRHLMLLIVNDIENFPLSIPDTPENYINNKKSILYLIFVILS</sequence>
<proteinExistence type="predicted"/>
<dbReference type="EMBL" id="KI275480">
    <property type="protein sequence ID" value="ESA22566.1"/>
    <property type="molecule type" value="Genomic_DNA"/>
</dbReference>
<name>U9V3W0_RHIID</name>
<organism evidence="1">
    <name type="scientific">Rhizophagus irregularis (strain DAOM 181602 / DAOM 197198 / MUCL 43194)</name>
    <name type="common">Arbuscular mycorrhizal fungus</name>
    <name type="synonym">Glomus intraradices</name>
    <dbReference type="NCBI Taxonomy" id="747089"/>
    <lineage>
        <taxon>Eukaryota</taxon>
        <taxon>Fungi</taxon>
        <taxon>Fungi incertae sedis</taxon>
        <taxon>Mucoromycota</taxon>
        <taxon>Glomeromycotina</taxon>
        <taxon>Glomeromycetes</taxon>
        <taxon>Glomerales</taxon>
        <taxon>Glomeraceae</taxon>
        <taxon>Rhizophagus</taxon>
    </lineage>
</organism>
<reference evidence="1" key="1">
    <citation type="submission" date="2013-07" db="EMBL/GenBank/DDBJ databases">
        <title>The genome of an arbuscular mycorrhizal fungus provides insights into the evolution of the oldest plant symbiosis.</title>
        <authorList>
            <consortium name="DOE Joint Genome Institute"/>
            <person name="Tisserant E."/>
            <person name="Malbreil M."/>
            <person name="Kuo A."/>
            <person name="Kohler A."/>
            <person name="Symeonidi A."/>
            <person name="Balestrini R."/>
            <person name="Charron P."/>
            <person name="Duensing N."/>
            <person name="Frei-dit-Frey N."/>
            <person name="Gianinazzi-Pearson V."/>
            <person name="Gilbert B."/>
            <person name="Handa Y."/>
            <person name="Hijri M."/>
            <person name="Kaul R."/>
            <person name="Kawaguchi M."/>
            <person name="Krajinski F."/>
            <person name="Lammers P."/>
            <person name="Lapierre D."/>
            <person name="Masclaux F.G."/>
            <person name="Murat C."/>
            <person name="Morin E."/>
            <person name="Ndikumana S."/>
            <person name="Pagni M."/>
            <person name="Petitpierre D."/>
            <person name="Requena N."/>
            <person name="Rosikiewicz P."/>
            <person name="Riley R."/>
            <person name="Saito K."/>
            <person name="San Clemente H."/>
            <person name="Shapiro H."/>
            <person name="van Tuinen D."/>
            <person name="Becard G."/>
            <person name="Bonfante P."/>
            <person name="Paszkowski U."/>
            <person name="Shachar-Hill Y."/>
            <person name="Young J.P."/>
            <person name="Sanders I.R."/>
            <person name="Henrissat B."/>
            <person name="Rensing S.A."/>
            <person name="Grigoriev I.V."/>
            <person name="Corradi N."/>
            <person name="Roux C."/>
            <person name="Martin F."/>
        </authorList>
    </citation>
    <scope>NUCLEOTIDE SEQUENCE</scope>
    <source>
        <strain evidence="1">DAOM 197198</strain>
    </source>
</reference>
<accession>U9V3W0</accession>
<dbReference type="HOGENOM" id="CLU_2528584_0_0_1"/>
<evidence type="ECO:0000313" key="1">
    <source>
        <dbReference type="EMBL" id="ESA22566.1"/>
    </source>
</evidence>
<gene>
    <name evidence="1" type="ORF">GLOINDRAFT_16313</name>
</gene>
<protein>
    <submittedName>
        <fullName evidence="1">Uncharacterized protein</fullName>
    </submittedName>
</protein>
<dbReference type="AlphaFoldDB" id="U9V3W0"/>